<evidence type="ECO:0000256" key="5">
    <source>
        <dbReference type="ARBA" id="ARBA00022723"/>
    </source>
</evidence>
<name>A0A2V4KLW4_AQUAC</name>
<evidence type="ECO:0000256" key="2">
    <source>
        <dbReference type="ARBA" id="ARBA00001968"/>
    </source>
</evidence>
<dbReference type="GO" id="GO:0051252">
    <property type="term" value="P:regulation of RNA metabolic process"/>
    <property type="evidence" value="ECO:0007669"/>
    <property type="project" value="InterPro"/>
</dbReference>
<evidence type="ECO:0000256" key="1">
    <source>
        <dbReference type="ARBA" id="ARBA00001342"/>
    </source>
</evidence>
<keyword evidence="6 10" id="KW-0456">Lyase</keyword>
<comment type="similarity">
    <text evidence="3 10">Belongs to the class II aldolase/RraA-like family.</text>
</comment>
<dbReference type="CDD" id="cd16841">
    <property type="entry name" value="RraA_family"/>
    <property type="match status" value="1"/>
</dbReference>
<keyword evidence="9" id="KW-0460">Magnesium</keyword>
<evidence type="ECO:0000313" key="11">
    <source>
        <dbReference type="EMBL" id="PYC22615.1"/>
    </source>
</evidence>
<evidence type="ECO:0000256" key="7">
    <source>
        <dbReference type="ARBA" id="ARBA00025046"/>
    </source>
</evidence>
<dbReference type="EC" id="4.1.3.17" evidence="10"/>
<evidence type="ECO:0000256" key="9">
    <source>
        <dbReference type="PIRSR" id="PIRSR605493-1"/>
    </source>
</evidence>
<dbReference type="EC" id="4.1.1.112" evidence="10"/>
<comment type="cofactor">
    <cofactor evidence="2 10">
        <name>a divalent metal cation</name>
        <dbReference type="ChEBI" id="CHEBI:60240"/>
    </cofactor>
</comment>
<evidence type="ECO:0000256" key="4">
    <source>
        <dbReference type="ARBA" id="ARBA00011233"/>
    </source>
</evidence>
<dbReference type="InterPro" id="IPR005493">
    <property type="entry name" value="RraA/RraA-like"/>
</dbReference>
<evidence type="ECO:0000313" key="12">
    <source>
        <dbReference type="Proteomes" id="UP000248146"/>
    </source>
</evidence>
<comment type="cofactor">
    <cofactor evidence="9">
        <name>Mg(2+)</name>
        <dbReference type="ChEBI" id="CHEBI:18420"/>
    </cofactor>
</comment>
<evidence type="ECO:0000256" key="10">
    <source>
        <dbReference type="RuleBase" id="RU004338"/>
    </source>
</evidence>
<dbReference type="AlphaFoldDB" id="A0A2V4KLW4"/>
<dbReference type="GO" id="GO:0046872">
    <property type="term" value="F:metal ion binding"/>
    <property type="evidence" value="ECO:0007669"/>
    <property type="project" value="UniProtKB-KW"/>
</dbReference>
<dbReference type="GO" id="GO:0008948">
    <property type="term" value="F:oxaloacetate decarboxylase activity"/>
    <property type="evidence" value="ECO:0007669"/>
    <property type="project" value="UniProtKB-EC"/>
</dbReference>
<gene>
    <name evidence="11" type="ORF">DMO17_14230</name>
</gene>
<proteinExistence type="inferred from homology"/>
<comment type="subunit">
    <text evidence="4 10">Homotrimer.</text>
</comment>
<accession>A0A2V4KLW4</accession>
<dbReference type="NCBIfam" id="NF009134">
    <property type="entry name" value="PRK12487.1"/>
    <property type="match status" value="1"/>
</dbReference>
<comment type="caution">
    <text evidence="11">The sequence shown here is derived from an EMBL/GenBank/DDBJ whole genome shotgun (WGS) entry which is preliminary data.</text>
</comment>
<dbReference type="EMBL" id="QJRX01000007">
    <property type="protein sequence ID" value="PYC22615.1"/>
    <property type="molecule type" value="Genomic_DNA"/>
</dbReference>
<dbReference type="PANTHER" id="PTHR33254">
    <property type="entry name" value="4-HYDROXY-4-METHYL-2-OXOGLUTARATE ALDOLASE 3-RELATED"/>
    <property type="match status" value="1"/>
</dbReference>
<protein>
    <recommendedName>
        <fullName evidence="10">4-hydroxy-4-methyl-2-oxoglutarate aldolase</fullName>
        <shortName evidence="10">HMG aldolase</shortName>
        <ecNumber evidence="10">4.1.1.112</ecNumber>
        <ecNumber evidence="10">4.1.3.17</ecNumber>
    </recommendedName>
    <alternativeName>
        <fullName evidence="10">Oxaloacetate decarboxylase</fullName>
    </alternativeName>
</protein>
<comment type="catalytic activity">
    <reaction evidence="8 10">
        <text>oxaloacetate + H(+) = pyruvate + CO2</text>
        <dbReference type="Rhea" id="RHEA:15641"/>
        <dbReference type="ChEBI" id="CHEBI:15361"/>
        <dbReference type="ChEBI" id="CHEBI:15378"/>
        <dbReference type="ChEBI" id="CHEBI:16452"/>
        <dbReference type="ChEBI" id="CHEBI:16526"/>
        <dbReference type="EC" id="4.1.1.112"/>
    </reaction>
</comment>
<dbReference type="GO" id="GO:0047443">
    <property type="term" value="F:4-hydroxy-4-methyl-2-oxoglutarate aldolase activity"/>
    <property type="evidence" value="ECO:0007669"/>
    <property type="project" value="UniProtKB-EC"/>
</dbReference>
<dbReference type="OrthoDB" id="943692at2"/>
<dbReference type="RefSeq" id="WP_110683152.1">
    <property type="nucleotide sequence ID" value="NZ_QJRX01000007.1"/>
</dbReference>
<dbReference type="SUPFAM" id="SSF89562">
    <property type="entry name" value="RraA-like"/>
    <property type="match status" value="1"/>
</dbReference>
<evidence type="ECO:0000256" key="6">
    <source>
        <dbReference type="ARBA" id="ARBA00023239"/>
    </source>
</evidence>
<dbReference type="InterPro" id="IPR010203">
    <property type="entry name" value="RraA"/>
</dbReference>
<dbReference type="GO" id="GO:0008428">
    <property type="term" value="F:ribonuclease inhibitor activity"/>
    <property type="evidence" value="ECO:0007669"/>
    <property type="project" value="InterPro"/>
</dbReference>
<dbReference type="InterPro" id="IPR036704">
    <property type="entry name" value="RraA/RraA-like_sf"/>
</dbReference>
<dbReference type="NCBIfam" id="NF006875">
    <property type="entry name" value="PRK09372.1"/>
    <property type="match status" value="1"/>
</dbReference>
<dbReference type="Pfam" id="PF03737">
    <property type="entry name" value="RraA-like"/>
    <property type="match status" value="1"/>
</dbReference>
<feature type="binding site" evidence="9">
    <location>
        <position position="98"/>
    </location>
    <ligand>
        <name>Mg(2+)</name>
        <dbReference type="ChEBI" id="CHEBI:18420"/>
    </ligand>
</feature>
<organism evidence="11 12">
    <name type="scientific">Aquipseudomonas alcaligenes</name>
    <name type="common">Pseudomonas alcaligenes</name>
    <dbReference type="NCBI Taxonomy" id="43263"/>
    <lineage>
        <taxon>Bacteria</taxon>
        <taxon>Pseudomonadati</taxon>
        <taxon>Pseudomonadota</taxon>
        <taxon>Gammaproteobacteria</taxon>
        <taxon>Pseudomonadales</taxon>
        <taxon>Pseudomonadaceae</taxon>
        <taxon>Aquipseudomonas</taxon>
    </lineage>
</organism>
<evidence type="ECO:0000256" key="3">
    <source>
        <dbReference type="ARBA" id="ARBA00008621"/>
    </source>
</evidence>
<dbReference type="NCBIfam" id="TIGR01935">
    <property type="entry name" value="NOT-MenG"/>
    <property type="match status" value="1"/>
</dbReference>
<feature type="binding site" evidence="9">
    <location>
        <begin position="75"/>
        <end position="78"/>
    </location>
    <ligand>
        <name>substrate</name>
    </ligand>
</feature>
<dbReference type="Gene3D" id="3.50.30.40">
    <property type="entry name" value="Ribonuclease E inhibitor RraA/RraA-like"/>
    <property type="match status" value="1"/>
</dbReference>
<feature type="binding site" evidence="9">
    <location>
        <position position="97"/>
    </location>
    <ligand>
        <name>substrate</name>
    </ligand>
</feature>
<evidence type="ECO:0000256" key="8">
    <source>
        <dbReference type="ARBA" id="ARBA00047973"/>
    </source>
</evidence>
<comment type="function">
    <text evidence="7 10">Catalyzes the aldol cleavage of 4-hydroxy-4-methyl-2-oxoglutarate (HMG) into 2 molecules of pyruvate. Also contains a secondary oxaloacetate (OAA) decarboxylase activity due to the common pyruvate enolate transition state formed following C-C bond cleavage in the retro-aldol and decarboxylation reactions.</text>
</comment>
<reference evidence="11 12" key="1">
    <citation type="submission" date="2018-06" db="EMBL/GenBank/DDBJ databases">
        <title>Pseudomonas diversity within urban Lake Michigan freshwaters.</title>
        <authorList>
            <person name="Batrich M."/>
            <person name="Hatzopoulos T."/>
            <person name="Putonti C."/>
        </authorList>
    </citation>
    <scope>NUCLEOTIDE SEQUENCE [LARGE SCALE GENOMIC DNA]</scope>
    <source>
        <strain evidence="11 12">MB-090714</strain>
    </source>
</reference>
<keyword evidence="5 9" id="KW-0479">Metal-binding</keyword>
<comment type="catalytic activity">
    <reaction evidence="1 10">
        <text>4-hydroxy-4-methyl-2-oxoglutarate = 2 pyruvate</text>
        <dbReference type="Rhea" id="RHEA:22748"/>
        <dbReference type="ChEBI" id="CHEBI:15361"/>
        <dbReference type="ChEBI" id="CHEBI:58276"/>
        <dbReference type="EC" id="4.1.3.17"/>
    </reaction>
</comment>
<dbReference type="Proteomes" id="UP000248146">
    <property type="component" value="Unassembled WGS sequence"/>
</dbReference>
<dbReference type="PANTHER" id="PTHR33254:SF29">
    <property type="entry name" value="REGULATOR OF RIBONUCLEASE ACTIVITY A"/>
    <property type="match status" value="1"/>
</dbReference>
<sequence>MQYVTPDLCDAYPELVQVVEPMFANFGGRDSFGGEIVTVKCHEDNSLVKSQADQPGKGKVLVVDGGGSLRRALLGDMIAEKAAKNGWEGMVIYGCVRDVDVLAQTDLGVQALGSHPMKTDKRNIGDLNIPVTFGGVTFKPGHYVYADNNGIIVSPEPLQMPE</sequence>